<proteinExistence type="predicted"/>
<organism evidence="1 2">
    <name type="scientific">Glomerella acutata</name>
    <name type="common">Colletotrichum acutatum</name>
    <dbReference type="NCBI Taxonomy" id="27357"/>
    <lineage>
        <taxon>Eukaryota</taxon>
        <taxon>Fungi</taxon>
        <taxon>Dikarya</taxon>
        <taxon>Ascomycota</taxon>
        <taxon>Pezizomycotina</taxon>
        <taxon>Sordariomycetes</taxon>
        <taxon>Hypocreomycetidae</taxon>
        <taxon>Glomerellales</taxon>
        <taxon>Glomerellaceae</taxon>
        <taxon>Colletotrichum</taxon>
        <taxon>Colletotrichum acutatum species complex</taxon>
    </lineage>
</organism>
<dbReference type="EMBL" id="JAHMHS010000009">
    <property type="protein sequence ID" value="KAK1729944.1"/>
    <property type="molecule type" value="Genomic_DNA"/>
</dbReference>
<protein>
    <submittedName>
        <fullName evidence="1">Uncharacterized protein</fullName>
    </submittedName>
</protein>
<comment type="caution">
    <text evidence="1">The sequence shown here is derived from an EMBL/GenBank/DDBJ whole genome shotgun (WGS) entry which is preliminary data.</text>
</comment>
<dbReference type="AlphaFoldDB" id="A0AAD8XMC8"/>
<dbReference type="RefSeq" id="XP_060369999.1">
    <property type="nucleotide sequence ID" value="XM_060510085.1"/>
</dbReference>
<keyword evidence="2" id="KW-1185">Reference proteome</keyword>
<dbReference type="Proteomes" id="UP001244207">
    <property type="component" value="Unassembled WGS sequence"/>
</dbReference>
<accession>A0AAD8XMC8</accession>
<name>A0AAD8XMC8_GLOAC</name>
<gene>
    <name evidence="1" type="ORF">BDZ83DRAFT_647499</name>
</gene>
<dbReference type="GeneID" id="85393984"/>
<reference evidence="1" key="1">
    <citation type="submission" date="2021-12" db="EMBL/GenBank/DDBJ databases">
        <title>Comparative genomics, transcriptomics and evolutionary studies reveal genomic signatures of adaptation to plant cell wall in hemibiotrophic fungi.</title>
        <authorList>
            <consortium name="DOE Joint Genome Institute"/>
            <person name="Baroncelli R."/>
            <person name="Diaz J.F."/>
            <person name="Benocci T."/>
            <person name="Peng M."/>
            <person name="Battaglia E."/>
            <person name="Haridas S."/>
            <person name="Andreopoulos W."/>
            <person name="Labutti K."/>
            <person name="Pangilinan J."/>
            <person name="Floch G.L."/>
            <person name="Makela M.R."/>
            <person name="Henrissat B."/>
            <person name="Grigoriev I.V."/>
            <person name="Crouch J.A."/>
            <person name="De Vries R.P."/>
            <person name="Sukno S.A."/>
            <person name="Thon M.R."/>
        </authorList>
    </citation>
    <scope>NUCLEOTIDE SEQUENCE</scope>
    <source>
        <strain evidence="1">CBS 112980</strain>
    </source>
</reference>
<sequence>MGWLSYLAYGVLPIWLSPWNEMTCDNFCRLGLLAFDLFSRSCINTYLRSRLGVRTGTNCDSIPSVVDPWKEGQEGDTLLHAHTYDLSRPMPMPSKELQVFSYGYMVVWSGRRQERGLVGRPCKVSADSQPGSRRTFLNEYVLPDQGIPHAEPSPCFSQSSSAP</sequence>
<evidence type="ECO:0000313" key="1">
    <source>
        <dbReference type="EMBL" id="KAK1729944.1"/>
    </source>
</evidence>
<evidence type="ECO:0000313" key="2">
    <source>
        <dbReference type="Proteomes" id="UP001244207"/>
    </source>
</evidence>